<comment type="caution">
    <text evidence="4">The sequence shown here is derived from an EMBL/GenBank/DDBJ whole genome shotgun (WGS) entry which is preliminary data.</text>
</comment>
<gene>
    <name evidence="4" type="ORF">Scep_013286</name>
</gene>
<evidence type="ECO:0000313" key="5">
    <source>
        <dbReference type="Proteomes" id="UP001419268"/>
    </source>
</evidence>
<proteinExistence type="inferred from homology"/>
<evidence type="ECO:0000313" key="4">
    <source>
        <dbReference type="EMBL" id="KAK9133758.1"/>
    </source>
</evidence>
<dbReference type="EMBL" id="JBBNAG010000005">
    <property type="protein sequence ID" value="KAK9133758.1"/>
    <property type="molecule type" value="Genomic_DNA"/>
</dbReference>
<dbReference type="AlphaFoldDB" id="A0AAP0JIK6"/>
<dbReference type="InterPro" id="IPR036354">
    <property type="entry name" value="Prot_inh_pot1_sf"/>
</dbReference>
<dbReference type="Gene3D" id="3.30.10.10">
    <property type="entry name" value="Trypsin Inhibitor V, subunit A"/>
    <property type="match status" value="1"/>
</dbReference>
<dbReference type="InterPro" id="IPR000864">
    <property type="entry name" value="Prot_inh_pot1"/>
</dbReference>
<evidence type="ECO:0000256" key="1">
    <source>
        <dbReference type="ARBA" id="ARBA00008210"/>
    </source>
</evidence>
<reference evidence="4 5" key="1">
    <citation type="submission" date="2024-01" db="EMBL/GenBank/DDBJ databases">
        <title>Genome assemblies of Stephania.</title>
        <authorList>
            <person name="Yang L."/>
        </authorList>
    </citation>
    <scope>NUCLEOTIDE SEQUENCE [LARGE SCALE GENOMIC DNA]</scope>
    <source>
        <strain evidence="4">JXDWG</strain>
        <tissue evidence="4">Leaf</tissue>
    </source>
</reference>
<evidence type="ECO:0000256" key="2">
    <source>
        <dbReference type="ARBA" id="ARBA00022690"/>
    </source>
</evidence>
<dbReference type="PROSITE" id="PS00285">
    <property type="entry name" value="POTATO_INHIBITOR"/>
    <property type="match status" value="1"/>
</dbReference>
<evidence type="ECO:0000256" key="3">
    <source>
        <dbReference type="ARBA" id="ARBA00022900"/>
    </source>
</evidence>
<dbReference type="Proteomes" id="UP001419268">
    <property type="component" value="Unassembled WGS sequence"/>
</dbReference>
<keyword evidence="2" id="KW-0646">Protease inhibitor</keyword>
<name>A0AAP0JIK6_9MAGN</name>
<keyword evidence="5" id="KW-1185">Reference proteome</keyword>
<dbReference type="GO" id="GO:0004867">
    <property type="term" value="F:serine-type endopeptidase inhibitor activity"/>
    <property type="evidence" value="ECO:0007669"/>
    <property type="project" value="UniProtKB-KW"/>
</dbReference>
<keyword evidence="3" id="KW-0722">Serine protease inhibitor</keyword>
<dbReference type="GO" id="GO:0009611">
    <property type="term" value="P:response to wounding"/>
    <property type="evidence" value="ECO:0007669"/>
    <property type="project" value="InterPro"/>
</dbReference>
<protein>
    <submittedName>
        <fullName evidence="4">Uncharacterized protein</fullName>
    </submittedName>
</protein>
<sequence length="74" mass="8120">MASEHCPDNVGKQAWPELLGARVAVAVAKIRRENPNVKIDVTEEGSITLPAIFCDRVKVWVRRGTVTRVPVVGL</sequence>
<dbReference type="PANTHER" id="PTHR33091:SF73">
    <property type="entry name" value="INHIBITOR OF TRYPSIN AND HAGEMAN FACTOR-LIKE"/>
    <property type="match status" value="1"/>
</dbReference>
<organism evidence="4 5">
    <name type="scientific">Stephania cephalantha</name>
    <dbReference type="NCBI Taxonomy" id="152367"/>
    <lineage>
        <taxon>Eukaryota</taxon>
        <taxon>Viridiplantae</taxon>
        <taxon>Streptophyta</taxon>
        <taxon>Embryophyta</taxon>
        <taxon>Tracheophyta</taxon>
        <taxon>Spermatophyta</taxon>
        <taxon>Magnoliopsida</taxon>
        <taxon>Ranunculales</taxon>
        <taxon>Menispermaceae</taxon>
        <taxon>Menispermoideae</taxon>
        <taxon>Cissampelideae</taxon>
        <taxon>Stephania</taxon>
    </lineage>
</organism>
<comment type="similarity">
    <text evidence="1">Belongs to the protease inhibitor I13 (potato type I serine protease inhibitor) family.</text>
</comment>
<accession>A0AAP0JIK6</accession>
<dbReference type="PANTHER" id="PTHR33091">
    <property type="entry name" value="PROTEIN, PUTATIVE, EXPRESSED-RELATED"/>
    <property type="match status" value="1"/>
</dbReference>
<dbReference type="SUPFAM" id="SSF54654">
    <property type="entry name" value="CI-2 family of serine protease inhibitors"/>
    <property type="match status" value="1"/>
</dbReference>
<dbReference type="Pfam" id="PF00280">
    <property type="entry name" value="potato_inhibit"/>
    <property type="match status" value="1"/>
</dbReference>